<evidence type="ECO:0008006" key="3">
    <source>
        <dbReference type="Google" id="ProtNLM"/>
    </source>
</evidence>
<sequence>MAADLGTDPEVTERLRAEYETHLNTLRATETTNTPDADTLVRHHEHHTALRLALLEHKRSAVIGLRDARRIDDAVLQRVQAQLDMEEVRLAPAVDPE</sequence>
<protein>
    <recommendedName>
        <fullName evidence="3">Na+/H+ antiporter</fullName>
    </recommendedName>
</protein>
<proteinExistence type="predicted"/>
<evidence type="ECO:0000313" key="1">
    <source>
        <dbReference type="EMBL" id="MDX3043164.1"/>
    </source>
</evidence>
<accession>A0ABU4N0G7</accession>
<gene>
    <name evidence="1" type="ORF">PV383_39260</name>
</gene>
<dbReference type="RefSeq" id="WP_052683200.1">
    <property type="nucleotide sequence ID" value="NZ_JABXWF010000040.1"/>
</dbReference>
<comment type="caution">
    <text evidence="1">The sequence shown here is derived from an EMBL/GenBank/DDBJ whole genome shotgun (WGS) entry which is preliminary data.</text>
</comment>
<keyword evidence="2" id="KW-1185">Reference proteome</keyword>
<evidence type="ECO:0000313" key="2">
    <source>
        <dbReference type="Proteomes" id="UP001282474"/>
    </source>
</evidence>
<reference evidence="1 2" key="1">
    <citation type="journal article" date="2023" name="Microb. Genom.">
        <title>Mesoterricola silvestris gen. nov., sp. nov., Mesoterricola sediminis sp. nov., Geothrix oryzae sp. nov., Geothrix edaphica sp. nov., Geothrix rubra sp. nov., and Geothrix limicola sp. nov., six novel members of Acidobacteriota isolated from soils.</title>
        <authorList>
            <person name="Weisberg A.J."/>
            <person name="Pearce E."/>
            <person name="Kramer C.G."/>
            <person name="Chang J.H."/>
            <person name="Clarke C.R."/>
        </authorList>
    </citation>
    <scope>NUCLEOTIDE SEQUENCE [LARGE SCALE GENOMIC DNA]</scope>
    <source>
        <strain evidence="1 2">NE20-4-1</strain>
    </source>
</reference>
<name>A0ABU4N0G7_9ACTN</name>
<organism evidence="1 2">
    <name type="scientific">Streptomyces caniscabiei</name>
    <dbReference type="NCBI Taxonomy" id="2746961"/>
    <lineage>
        <taxon>Bacteria</taxon>
        <taxon>Bacillati</taxon>
        <taxon>Actinomycetota</taxon>
        <taxon>Actinomycetes</taxon>
        <taxon>Kitasatosporales</taxon>
        <taxon>Streptomycetaceae</taxon>
        <taxon>Streptomyces</taxon>
    </lineage>
</organism>
<dbReference type="EMBL" id="JARAWJ010000047">
    <property type="protein sequence ID" value="MDX3043164.1"/>
    <property type="molecule type" value="Genomic_DNA"/>
</dbReference>
<dbReference type="Proteomes" id="UP001282474">
    <property type="component" value="Unassembled WGS sequence"/>
</dbReference>